<protein>
    <submittedName>
        <fullName evidence="1">Uncharacterized protein</fullName>
    </submittedName>
</protein>
<sequence>MILDIRDKSTVNRHSKKTLYKPAKHCIILGNQCILSMLICCIIESPAKSAEGFLQGISGIVFWG</sequence>
<evidence type="ECO:0000313" key="1">
    <source>
        <dbReference type="EMBL" id="ODM02296.1"/>
    </source>
</evidence>
<name>A0A1E3A256_9FIRM</name>
<proteinExistence type="predicted"/>
<dbReference type="AlphaFoldDB" id="A0A1E3A256"/>
<dbReference type="Proteomes" id="UP000094067">
    <property type="component" value="Unassembled WGS sequence"/>
</dbReference>
<comment type="caution">
    <text evidence="1">The sequence shown here is derived from an EMBL/GenBank/DDBJ whole genome shotgun (WGS) entry which is preliminary data.</text>
</comment>
<evidence type="ECO:0000313" key="2">
    <source>
        <dbReference type="Proteomes" id="UP000094067"/>
    </source>
</evidence>
<dbReference type="EMBL" id="MCGH01000004">
    <property type="protein sequence ID" value="ODM02296.1"/>
    <property type="molecule type" value="Genomic_DNA"/>
</dbReference>
<reference evidence="1 2" key="1">
    <citation type="submission" date="2016-07" db="EMBL/GenBank/DDBJ databases">
        <title>Characterization of isolates of Eisenbergiella tayi derived from blood cultures, using whole genome sequencing.</title>
        <authorList>
            <person name="Burdz T."/>
            <person name="Wiebe D."/>
            <person name="Huynh C."/>
            <person name="Bernard K."/>
        </authorList>
    </citation>
    <scope>NUCLEOTIDE SEQUENCE [LARGE SCALE GENOMIC DNA]</scope>
    <source>
        <strain evidence="1 2">NML 110608</strain>
    </source>
</reference>
<accession>A0A1E3A256</accession>
<gene>
    <name evidence="1" type="ORF">BEI61_05457</name>
</gene>
<organism evidence="1 2">
    <name type="scientific">Eisenbergiella tayi</name>
    <dbReference type="NCBI Taxonomy" id="1432052"/>
    <lineage>
        <taxon>Bacteria</taxon>
        <taxon>Bacillati</taxon>
        <taxon>Bacillota</taxon>
        <taxon>Clostridia</taxon>
        <taxon>Lachnospirales</taxon>
        <taxon>Lachnospiraceae</taxon>
        <taxon>Eisenbergiella</taxon>
    </lineage>
</organism>